<dbReference type="Proteomes" id="UP000263595">
    <property type="component" value="Unassembled WGS sequence"/>
</dbReference>
<protein>
    <recommendedName>
        <fullName evidence="4">DUF2834 domain-containing protein</fullName>
    </recommendedName>
</protein>
<evidence type="ECO:0000313" key="2">
    <source>
        <dbReference type="EMBL" id="SYX90170.1"/>
    </source>
</evidence>
<organism evidence="2 3">
    <name type="scientific">Pseudomonas reidholzensis</name>
    <dbReference type="NCBI Taxonomy" id="1785162"/>
    <lineage>
        <taxon>Bacteria</taxon>
        <taxon>Pseudomonadati</taxon>
        <taxon>Pseudomonadota</taxon>
        <taxon>Gammaproteobacteria</taxon>
        <taxon>Pseudomonadales</taxon>
        <taxon>Pseudomonadaceae</taxon>
        <taxon>Pseudomonas</taxon>
    </lineage>
</organism>
<keyword evidence="1" id="KW-1133">Transmembrane helix</keyword>
<keyword evidence="1" id="KW-0812">Transmembrane</keyword>
<proteinExistence type="predicted"/>
<keyword evidence="1" id="KW-0472">Membrane</keyword>
<dbReference type="EMBL" id="UNOZ01000017">
    <property type="protein sequence ID" value="SYX90170.1"/>
    <property type="molecule type" value="Genomic_DNA"/>
</dbReference>
<dbReference type="RefSeq" id="WP_119141157.1">
    <property type="nucleotide sequence ID" value="NZ_CBCSFL010000017.1"/>
</dbReference>
<sequence length="103" mass="11682">MNKPWLALACLLAFTAYTVWSMTIASQSLLMFGLELASRPDTLQVLIDLYLMALLACVWMYRDARRKGRSAYSVVPYWALTALFVSLGPLLYLVVEGFARRRA</sequence>
<evidence type="ECO:0000256" key="1">
    <source>
        <dbReference type="SAM" id="Phobius"/>
    </source>
</evidence>
<keyword evidence="3" id="KW-1185">Reference proteome</keyword>
<reference evidence="3" key="1">
    <citation type="submission" date="2018-08" db="EMBL/GenBank/DDBJ databases">
        <authorList>
            <person name="Blom J."/>
        </authorList>
    </citation>
    <scope>NUCLEOTIDE SEQUENCE [LARGE SCALE GENOMIC DNA]</scope>
    <source>
        <strain evidence="3">CCOS 865</strain>
    </source>
</reference>
<name>A0A383RSW6_9PSED</name>
<accession>A0A383RSW6</accession>
<gene>
    <name evidence="2" type="ORF">CCOS865_02436</name>
</gene>
<feature type="transmembrane region" description="Helical" evidence="1">
    <location>
        <begin position="45"/>
        <end position="62"/>
    </location>
</feature>
<evidence type="ECO:0000313" key="3">
    <source>
        <dbReference type="Proteomes" id="UP000263595"/>
    </source>
</evidence>
<feature type="transmembrane region" description="Helical" evidence="1">
    <location>
        <begin position="74"/>
        <end position="95"/>
    </location>
</feature>
<evidence type="ECO:0008006" key="4">
    <source>
        <dbReference type="Google" id="ProtNLM"/>
    </source>
</evidence>
<dbReference type="AlphaFoldDB" id="A0A383RSW6"/>
<dbReference type="OrthoDB" id="572911at2"/>